<dbReference type="InterPro" id="IPR029151">
    <property type="entry name" value="Sensor-like_sf"/>
</dbReference>
<gene>
    <name evidence="1" type="ORF">S06H3_19735</name>
</gene>
<comment type="caution">
    <text evidence="1">The sequence shown here is derived from an EMBL/GenBank/DDBJ whole genome shotgun (WGS) entry which is preliminary data.</text>
</comment>
<reference evidence="1" key="1">
    <citation type="journal article" date="2014" name="Front. Microbiol.">
        <title>High frequency of phylogenetically diverse reductive dehalogenase-homologous genes in deep subseafloor sedimentary metagenomes.</title>
        <authorList>
            <person name="Kawai M."/>
            <person name="Futagami T."/>
            <person name="Toyoda A."/>
            <person name="Takaki Y."/>
            <person name="Nishi S."/>
            <person name="Hori S."/>
            <person name="Arai W."/>
            <person name="Tsubouchi T."/>
            <person name="Morono Y."/>
            <person name="Uchiyama I."/>
            <person name="Ito T."/>
            <person name="Fujiyama A."/>
            <person name="Inagaki F."/>
            <person name="Takami H."/>
        </authorList>
    </citation>
    <scope>NUCLEOTIDE SEQUENCE</scope>
    <source>
        <strain evidence="1">Expedition CK06-06</strain>
    </source>
</reference>
<accession>X1KP84</accession>
<dbReference type="SUPFAM" id="SSF103190">
    <property type="entry name" value="Sensory domain-like"/>
    <property type="match status" value="1"/>
</dbReference>
<dbReference type="EMBL" id="BARV01010135">
    <property type="protein sequence ID" value="GAI08468.1"/>
    <property type="molecule type" value="Genomic_DNA"/>
</dbReference>
<evidence type="ECO:0000313" key="1">
    <source>
        <dbReference type="EMBL" id="GAI08468.1"/>
    </source>
</evidence>
<dbReference type="AlphaFoldDB" id="X1KP84"/>
<proteinExistence type="predicted"/>
<organism evidence="1">
    <name type="scientific">marine sediment metagenome</name>
    <dbReference type="NCBI Taxonomy" id="412755"/>
    <lineage>
        <taxon>unclassified sequences</taxon>
        <taxon>metagenomes</taxon>
        <taxon>ecological metagenomes</taxon>
    </lineage>
</organism>
<protein>
    <submittedName>
        <fullName evidence="1">Uncharacterized protein</fullName>
    </submittedName>
</protein>
<name>X1KP84_9ZZZZ</name>
<sequence length="95" mass="10521">MNYIKMVKRTTGVIYAMFVDDEGKVVVHTDTNLLGYVYRDSIGIKAQSSEDLLIQSYKGREGGELIDVSLPVLLGEAAKKIKTVEGKGYMFVEGE</sequence>